<gene>
    <name evidence="1" type="ORF">ACFPH6_32760</name>
</gene>
<keyword evidence="2" id="KW-1185">Reference proteome</keyword>
<evidence type="ECO:0000313" key="2">
    <source>
        <dbReference type="Proteomes" id="UP001596012"/>
    </source>
</evidence>
<protein>
    <submittedName>
        <fullName evidence="1">Uncharacterized protein</fullName>
    </submittedName>
</protein>
<dbReference type="Proteomes" id="UP001596012">
    <property type="component" value="Unassembled WGS sequence"/>
</dbReference>
<comment type="caution">
    <text evidence="1">The sequence shown here is derived from an EMBL/GenBank/DDBJ whole genome shotgun (WGS) entry which is preliminary data.</text>
</comment>
<reference evidence="2" key="1">
    <citation type="journal article" date="2019" name="Int. J. Syst. Evol. Microbiol.">
        <title>The Global Catalogue of Microorganisms (GCM) 10K type strain sequencing project: providing services to taxonomists for standard genome sequencing and annotation.</title>
        <authorList>
            <consortium name="The Broad Institute Genomics Platform"/>
            <consortium name="The Broad Institute Genome Sequencing Center for Infectious Disease"/>
            <person name="Wu L."/>
            <person name="Ma J."/>
        </authorList>
    </citation>
    <scope>NUCLEOTIDE SEQUENCE [LARGE SCALE GENOMIC DNA]</scope>
    <source>
        <strain evidence="2">DT43</strain>
    </source>
</reference>
<proteinExistence type="predicted"/>
<dbReference type="RefSeq" id="WP_386347871.1">
    <property type="nucleotide sequence ID" value="NZ_JBHSFG010000059.1"/>
</dbReference>
<accession>A0ABV8YYP2</accession>
<dbReference type="EMBL" id="JBHSFG010000059">
    <property type="protein sequence ID" value="MFC4469235.1"/>
    <property type="molecule type" value="Genomic_DNA"/>
</dbReference>
<evidence type="ECO:0000313" key="1">
    <source>
        <dbReference type="EMBL" id="MFC4469235.1"/>
    </source>
</evidence>
<name>A0ABV8YYP2_9ACTN</name>
<organism evidence="1 2">
    <name type="scientific">Streptomyces xiangluensis</name>
    <dbReference type="NCBI Taxonomy" id="2665720"/>
    <lineage>
        <taxon>Bacteria</taxon>
        <taxon>Bacillati</taxon>
        <taxon>Actinomycetota</taxon>
        <taxon>Actinomycetes</taxon>
        <taxon>Kitasatosporales</taxon>
        <taxon>Streptomycetaceae</taxon>
        <taxon>Streptomyces</taxon>
    </lineage>
</organism>
<sequence length="185" mass="20024">MSEIGLSSTQRDPALNAAAQVDSDPQTELRVVAFTVIPYVPAGTDRHALAQQLADHLRTLTRAGTGEIYPVAADVFVIAKGLELEAPGQEAPNLLVHGWAQRPWERDGEWRHVVADFFEAVKAWFLEQYPVPAIQHPSSMPMVGPVSERLVGLSEFVAHTSGALPRGWAEHIAKHGAQLPTGPTG</sequence>